<evidence type="ECO:0000313" key="3">
    <source>
        <dbReference type="Proteomes" id="UP000319175"/>
    </source>
</evidence>
<reference evidence="2 3" key="2">
    <citation type="submission" date="2019-06" db="EMBL/GenBank/DDBJ databases">
        <authorList>
            <person name="Seo Y."/>
        </authorList>
    </citation>
    <scope>NUCLEOTIDE SEQUENCE [LARGE SCALE GENOMIC DNA]</scope>
    <source>
        <strain evidence="2 3">MaA-Y11</strain>
    </source>
</reference>
<protein>
    <submittedName>
        <fullName evidence="2">Uncharacterized protein</fullName>
    </submittedName>
</protein>
<dbReference type="EMBL" id="VFJE01000054">
    <property type="protein sequence ID" value="TPD68519.1"/>
    <property type="molecule type" value="Genomic_DNA"/>
</dbReference>
<organism evidence="2 3">
    <name type="scientific">Flavobacterium microcysteis</name>
    <dbReference type="NCBI Taxonomy" id="2596891"/>
    <lineage>
        <taxon>Bacteria</taxon>
        <taxon>Pseudomonadati</taxon>
        <taxon>Bacteroidota</taxon>
        <taxon>Flavobacteriia</taxon>
        <taxon>Flavobacteriales</taxon>
        <taxon>Flavobacteriaceae</taxon>
        <taxon>Flavobacterium</taxon>
    </lineage>
</organism>
<feature type="chain" id="PRO_5021304170" evidence="1">
    <location>
        <begin position="21"/>
        <end position="155"/>
    </location>
</feature>
<keyword evidence="3" id="KW-1185">Reference proteome</keyword>
<name>A0A501Q6G4_9FLAO</name>
<evidence type="ECO:0000256" key="1">
    <source>
        <dbReference type="SAM" id="SignalP"/>
    </source>
</evidence>
<gene>
    <name evidence="2" type="ORF">FJA49_10680</name>
</gene>
<evidence type="ECO:0000313" key="2">
    <source>
        <dbReference type="EMBL" id="TPD68519.1"/>
    </source>
</evidence>
<comment type="caution">
    <text evidence="2">The sequence shown here is derived from an EMBL/GenBank/DDBJ whole genome shotgun (WGS) entry which is preliminary data.</text>
</comment>
<accession>A0A501Q6G4</accession>
<dbReference type="Proteomes" id="UP000319175">
    <property type="component" value="Unassembled WGS sequence"/>
</dbReference>
<sequence length="155" mass="16763">MKNLLFSLMAITLFSLSANASEIKENTIATAAIDKIENTTDLGDLTQPTATTSIKITWGRKSKGCRGFGICRIIITIDIQFKASVNSRGNLVLEANAAGLESVRSHFGSNTITVEEDYPLEADVARQLGLQGDYTVRAGRYTLQPDGNGNFVTTM</sequence>
<keyword evidence="1" id="KW-0732">Signal</keyword>
<dbReference type="AlphaFoldDB" id="A0A501Q6G4"/>
<proteinExistence type="predicted"/>
<feature type="signal peptide" evidence="1">
    <location>
        <begin position="1"/>
        <end position="20"/>
    </location>
</feature>
<reference evidence="2 3" key="1">
    <citation type="submission" date="2019-06" db="EMBL/GenBank/DDBJ databases">
        <title>Flavobacterium sp. MaA-Y11 from geoumgang.</title>
        <authorList>
            <person name="Jeong S."/>
        </authorList>
    </citation>
    <scope>NUCLEOTIDE SEQUENCE [LARGE SCALE GENOMIC DNA]</scope>
    <source>
        <strain evidence="2 3">MaA-Y11</strain>
    </source>
</reference>
<dbReference type="RefSeq" id="WP_140000904.1">
    <property type="nucleotide sequence ID" value="NZ_VFJE01000054.1"/>
</dbReference>